<gene>
    <name evidence="1" type="ORF">LL252_00745</name>
</gene>
<accession>A0A9Q3YPY8</accession>
<dbReference type="EMBL" id="JAJGNA010000001">
    <property type="protein sequence ID" value="MCC4307083.1"/>
    <property type="molecule type" value="Genomic_DNA"/>
</dbReference>
<dbReference type="Proteomes" id="UP001108027">
    <property type="component" value="Unassembled WGS sequence"/>
</dbReference>
<proteinExistence type="predicted"/>
<reference evidence="1" key="1">
    <citation type="submission" date="2021-10" db="EMBL/GenBank/DDBJ databases">
        <title>The diversity and Nitrogen Metabolism of Culturable Nitrate-Utilizing Bacteria Within the Oxygen Minimum Zone of the Changjiang (Yangtze River)Estuary.</title>
        <authorList>
            <person name="Zhang D."/>
            <person name="Zheng J."/>
            <person name="Liu S."/>
            <person name="He W."/>
        </authorList>
    </citation>
    <scope>NUCLEOTIDE SEQUENCE</scope>
    <source>
        <strain evidence="1">FXH-223</strain>
    </source>
</reference>
<protein>
    <submittedName>
        <fullName evidence="1">Uncharacterized protein</fullName>
    </submittedName>
</protein>
<sequence>MGQHPFTLDFLRTGFAVLLLAIASTASGLPRDSIVHVTAQRWSVDYSMAWRIDSIQPSTGSGI</sequence>
<comment type="caution">
    <text evidence="1">The sequence shown here is derived from an EMBL/GenBank/DDBJ whole genome shotgun (WGS) entry which is preliminary data.</text>
</comment>
<dbReference type="RefSeq" id="WP_228232219.1">
    <property type="nucleotide sequence ID" value="NZ_JAJGNA010000001.1"/>
</dbReference>
<evidence type="ECO:0000313" key="1">
    <source>
        <dbReference type="EMBL" id="MCC4307083.1"/>
    </source>
</evidence>
<evidence type="ECO:0000313" key="2">
    <source>
        <dbReference type="Proteomes" id="UP001108027"/>
    </source>
</evidence>
<organism evidence="1 2">
    <name type="scientific">Alloalcanivorax marinus</name>
    <dbReference type="NCBI Taxonomy" id="1177169"/>
    <lineage>
        <taxon>Bacteria</taxon>
        <taxon>Pseudomonadati</taxon>
        <taxon>Pseudomonadota</taxon>
        <taxon>Gammaproteobacteria</taxon>
        <taxon>Oceanospirillales</taxon>
        <taxon>Alcanivoracaceae</taxon>
        <taxon>Alloalcanivorax</taxon>
    </lineage>
</organism>
<keyword evidence="2" id="KW-1185">Reference proteome</keyword>
<name>A0A9Q3YPY8_9GAMM</name>
<dbReference type="AlphaFoldDB" id="A0A9Q3YPY8"/>